<evidence type="ECO:0000256" key="1">
    <source>
        <dbReference type="SAM" id="MobiDB-lite"/>
    </source>
</evidence>
<dbReference type="CDD" id="cd09212">
    <property type="entry name" value="PUB"/>
    <property type="match status" value="1"/>
</dbReference>
<dbReference type="AlphaFoldDB" id="A0A1Y1JSR9"/>
<accession>A0A1Y1JSR9</accession>
<reference evidence="4" key="1">
    <citation type="submission" date="2017-04" db="EMBL/GenBank/DDBJ databases">
        <title>Plasmodium gonderi genome.</title>
        <authorList>
            <person name="Arisue N."/>
            <person name="Honma H."/>
            <person name="Kawai S."/>
            <person name="Tougan T."/>
            <person name="Tanabe K."/>
            <person name="Horii T."/>
        </authorList>
    </citation>
    <scope>NUCLEOTIDE SEQUENCE [LARGE SCALE GENOMIC DNA]</scope>
    <source>
        <strain evidence="4">ATCC 30045</strain>
    </source>
</reference>
<feature type="compositionally biased region" description="Polar residues" evidence="1">
    <location>
        <begin position="676"/>
        <end position="694"/>
    </location>
</feature>
<name>A0A1Y1JSR9_PLAGO</name>
<feature type="compositionally biased region" description="Basic and acidic residues" evidence="1">
    <location>
        <begin position="341"/>
        <end position="358"/>
    </location>
</feature>
<sequence>MNIEECVQHLKERFDHLDLKEIEEKTKLYLINKNQACSLQEENLQINEKTLKELIHILSKELERKKKDHLKSLSENMPKKNISYNYEKDEKQKHHSFREDVKSLNEPVEVKKNSSTNLTNDRSHSSNASQTKIQKCNKIEPTLKEETFANDPTPSNISSNIKILDSDEKDSSSKFHQSGESFDQSYNELPCKADEKKENKKSLRTNMNTRKMGSKCGSDVNVVRVKKQTHNREQRRGASMVENDKANEVVKNEPGVVENGETVEAGNNETSKIRNNETSKIRNNETSEIRNNETNKVSNNKANDIPNNKAETIPNNKANDIPNNKAEDIPNNKANDIPNSKPHEIQNDKPKEMDKREDISAKETNKRECTEMYVEEKKEGVIEMDLGVLIGAGNNSTEKANATEKQTSTMFEVLFRKSLLENDNIKRNISSKNFYIIGEDMLVNITIILDRIISELINHYRNKQFDATDQEEHFENFFKVLYKLLSNISYNSKEEKYKIIKFSNHQIKTSFSTNYEIFNLIKLLFEILNFNTSYCDSKVIMEYEGTNSIPNEIIENMVWKFENIFSDKESILFEFVLSCVNIIMNMTNKKVPRIRMSNEKMVSSDYKTEQQTIPENEISKKYFEDPKKCLEKLSNNISPINNKILVIHEKNKQEKQALSDIRKLHNEKYAVHKNYANGNLQSEKLPNSTSNRKNNAYGKSYDLSAKNKGHSTGSPFANDNELGEKNSLKKGTKRIKHFFKNLFKKG</sequence>
<protein>
    <recommendedName>
        <fullName evidence="2">PUB domain-containing protein</fullName>
    </recommendedName>
</protein>
<feature type="domain" description="PUB" evidence="2">
    <location>
        <begin position="472"/>
        <end position="526"/>
    </location>
</feature>
<gene>
    <name evidence="3" type="ORF">PGO_142600</name>
</gene>
<feature type="region of interest" description="Disordered" evidence="1">
    <location>
        <begin position="252"/>
        <end position="358"/>
    </location>
</feature>
<dbReference type="RefSeq" id="XP_028546052.1">
    <property type="nucleotide sequence ID" value="XM_028690251.1"/>
</dbReference>
<dbReference type="InterPro" id="IPR018997">
    <property type="entry name" value="PUB_domain"/>
</dbReference>
<comment type="caution">
    <text evidence="3">The sequence shown here is derived from an EMBL/GenBank/DDBJ whole genome shotgun (WGS) entry which is preliminary data.</text>
</comment>
<feature type="compositionally biased region" description="Basic and acidic residues" evidence="1">
    <location>
        <begin position="86"/>
        <end position="112"/>
    </location>
</feature>
<dbReference type="EMBL" id="BDQF01000015">
    <property type="protein sequence ID" value="GAW83463.1"/>
    <property type="molecule type" value="Genomic_DNA"/>
</dbReference>
<dbReference type="SUPFAM" id="SSF143503">
    <property type="entry name" value="PUG domain-like"/>
    <property type="match status" value="1"/>
</dbReference>
<feature type="compositionally biased region" description="Polar residues" evidence="1">
    <location>
        <begin position="294"/>
        <end position="322"/>
    </location>
</feature>
<dbReference type="Pfam" id="PF09409">
    <property type="entry name" value="PUB"/>
    <property type="match status" value="1"/>
</dbReference>
<feature type="region of interest" description="Disordered" evidence="1">
    <location>
        <begin position="674"/>
        <end position="730"/>
    </location>
</feature>
<dbReference type="InterPro" id="IPR036339">
    <property type="entry name" value="PUB-like_dom_sf"/>
</dbReference>
<evidence type="ECO:0000313" key="4">
    <source>
        <dbReference type="Proteomes" id="UP000195521"/>
    </source>
</evidence>
<feature type="compositionally biased region" description="Basic and acidic residues" evidence="1">
    <location>
        <begin position="271"/>
        <end position="293"/>
    </location>
</feature>
<keyword evidence="4" id="KW-1185">Reference proteome</keyword>
<evidence type="ECO:0000313" key="3">
    <source>
        <dbReference type="EMBL" id="GAW83463.1"/>
    </source>
</evidence>
<dbReference type="OrthoDB" id="387623at2759"/>
<feature type="region of interest" description="Disordered" evidence="1">
    <location>
        <begin position="86"/>
        <end position="134"/>
    </location>
</feature>
<dbReference type="GeneID" id="39750209"/>
<dbReference type="Proteomes" id="UP000195521">
    <property type="component" value="Unassembled WGS sequence"/>
</dbReference>
<feature type="compositionally biased region" description="Polar residues" evidence="1">
    <location>
        <begin position="113"/>
        <end position="134"/>
    </location>
</feature>
<proteinExistence type="predicted"/>
<evidence type="ECO:0000259" key="2">
    <source>
        <dbReference type="Pfam" id="PF09409"/>
    </source>
</evidence>
<organism evidence="3 4">
    <name type="scientific">Plasmodium gonderi</name>
    <dbReference type="NCBI Taxonomy" id="77519"/>
    <lineage>
        <taxon>Eukaryota</taxon>
        <taxon>Sar</taxon>
        <taxon>Alveolata</taxon>
        <taxon>Apicomplexa</taxon>
        <taxon>Aconoidasida</taxon>
        <taxon>Haemosporida</taxon>
        <taxon>Plasmodiidae</taxon>
        <taxon>Plasmodium</taxon>
        <taxon>Plasmodium (Plasmodium)</taxon>
    </lineage>
</organism>